<dbReference type="Gene3D" id="2.60.120.620">
    <property type="entry name" value="q2cbj1_9rhob like domain"/>
    <property type="match status" value="1"/>
</dbReference>
<dbReference type="Proteomes" id="UP000484885">
    <property type="component" value="Unassembled WGS sequence"/>
</dbReference>
<dbReference type="AlphaFoldDB" id="A0A845V1Q9"/>
<gene>
    <name evidence="1" type="ORF">G3I74_10595</name>
</gene>
<evidence type="ECO:0000313" key="1">
    <source>
        <dbReference type="EMBL" id="NDY96180.1"/>
    </source>
</evidence>
<protein>
    <recommendedName>
        <fullName evidence="3">Fe2OG dioxygenase domain-containing protein</fullName>
    </recommendedName>
</protein>
<evidence type="ECO:0008006" key="3">
    <source>
        <dbReference type="Google" id="ProtNLM"/>
    </source>
</evidence>
<dbReference type="RefSeq" id="WP_164211550.1">
    <property type="nucleotide sequence ID" value="NZ_JAAGSC010000041.1"/>
</dbReference>
<dbReference type="InterPro" id="IPR012668">
    <property type="entry name" value="CHP02466"/>
</dbReference>
<dbReference type="EMBL" id="JAAGSC010000041">
    <property type="protein sequence ID" value="NDY96180.1"/>
    <property type="molecule type" value="Genomic_DNA"/>
</dbReference>
<evidence type="ECO:0000313" key="2">
    <source>
        <dbReference type="Proteomes" id="UP000484885"/>
    </source>
</evidence>
<dbReference type="NCBIfam" id="TIGR02466">
    <property type="entry name" value="TIGR02466 family protein"/>
    <property type="match status" value="1"/>
</dbReference>
<reference evidence="1 2" key="1">
    <citation type="submission" date="2020-02" db="EMBL/GenBank/DDBJ databases">
        <authorList>
            <person name="Zhang X.-Y."/>
        </authorList>
    </citation>
    <scope>NUCLEOTIDE SEQUENCE [LARGE SCALE GENOMIC DNA]</scope>
    <source>
        <strain evidence="1 2">C33</strain>
    </source>
</reference>
<name>A0A845V1Q9_9GAMM</name>
<proteinExistence type="predicted"/>
<organism evidence="1 2">
    <name type="scientific">Wenzhouxiangella limi</name>
    <dbReference type="NCBI Taxonomy" id="2707351"/>
    <lineage>
        <taxon>Bacteria</taxon>
        <taxon>Pseudomonadati</taxon>
        <taxon>Pseudomonadota</taxon>
        <taxon>Gammaproteobacteria</taxon>
        <taxon>Chromatiales</taxon>
        <taxon>Wenzhouxiangellaceae</taxon>
        <taxon>Wenzhouxiangella</taxon>
    </lineage>
</organism>
<dbReference type="Pfam" id="PF13759">
    <property type="entry name" value="2OG-FeII_Oxy_5"/>
    <property type="match status" value="1"/>
</dbReference>
<sequence length="212" mass="24653">MSNHDQDRPQIRPLWPTLFLNHRLPGHERANPVLMEMITGLDSANPELTTDYLEGNLFAKRHPMLEWLEACIRRCVTDYAQATGIDYELDFHVQGWANVNRFGDYHNLHNHPYSWLSGTYYVQVPESRREMPGRSDLDPGAISFFDPRAQANMNAIRGDAQVNPEHRVHPHAGDILLWPAFVHHLVHPNLSDELRVSISFNIVLRWRDEYMP</sequence>
<comment type="caution">
    <text evidence="1">The sequence shown here is derived from an EMBL/GenBank/DDBJ whole genome shotgun (WGS) entry which is preliminary data.</text>
</comment>
<accession>A0A845V1Q9</accession>
<keyword evidence="2" id="KW-1185">Reference proteome</keyword>